<dbReference type="Proteomes" id="UP000009012">
    <property type="component" value="Segment"/>
</dbReference>
<dbReference type="KEGG" id="vg:13405267"/>
<keyword evidence="3" id="KW-1185">Reference proteome</keyword>
<evidence type="ECO:0000313" key="2">
    <source>
        <dbReference type="EMBL" id="AEY69519.1"/>
    </source>
</evidence>
<dbReference type="GeneID" id="13405267"/>
<reference evidence="2 3" key="1">
    <citation type="journal article" date="2012" name="BMC Genomics">
        <title>Comparative analysis of two phenotypically-similar but genomically-distinct Burkholderia cenocepacia-specific bacteriophages.</title>
        <authorList>
            <person name="Lynch K.H."/>
            <person name="Stothard P."/>
            <person name="Dennis J.J."/>
        </authorList>
    </citation>
    <scope>NUCLEOTIDE SEQUENCE [LARGE SCALE GENOMIC DNA]</scope>
</reference>
<evidence type="ECO:0000313" key="3">
    <source>
        <dbReference type="Proteomes" id="UP000009012"/>
    </source>
</evidence>
<feature type="transmembrane region" description="Helical" evidence="1">
    <location>
        <begin position="52"/>
        <end position="76"/>
    </location>
</feature>
<organism evidence="2 3">
    <name type="scientific">Burkholderia phage vB_BceS_AH2</name>
    <dbReference type="NCBI Taxonomy" id="1133022"/>
    <lineage>
        <taxon>Viruses</taxon>
        <taxon>Duplodnaviria</taxon>
        <taxon>Heunggongvirae</taxon>
        <taxon>Uroviricota</taxon>
        <taxon>Caudoviricetes</taxon>
        <taxon>Casjensviridae</taxon>
        <taxon>Ahduovirus</taxon>
        <taxon>Ahduovirus AH2</taxon>
        <taxon>Burkholderia virus AH2</taxon>
    </lineage>
</organism>
<gene>
    <name evidence="2" type="ORF">AH2_0008</name>
</gene>
<dbReference type="EMBL" id="JN564907">
    <property type="protein sequence ID" value="AEY69519.1"/>
    <property type="molecule type" value="Genomic_DNA"/>
</dbReference>
<evidence type="ECO:0000256" key="1">
    <source>
        <dbReference type="SAM" id="Phobius"/>
    </source>
</evidence>
<name>I6NTK7_9CAUD</name>
<keyword evidence="1" id="KW-0472">Membrane</keyword>
<keyword evidence="1" id="KW-1133">Transmembrane helix</keyword>
<accession>I6NTK7</accession>
<dbReference type="RefSeq" id="YP_006561092.1">
    <property type="nucleotide sequence ID" value="NC_018283.1"/>
</dbReference>
<sequence length="84" mass="9329">MKTKPKTTAAEFTPKQRRTVHALHMQAFAVHGIQIFVVGLGVYLAIAEKRGWPAVIIAGVLALYLQAHLPALPAWLEKMRPDDE</sequence>
<proteinExistence type="predicted"/>
<protein>
    <submittedName>
        <fullName evidence="2">Uncharacterized protein</fullName>
    </submittedName>
</protein>
<keyword evidence="1" id="KW-0812">Transmembrane</keyword>
<feature type="transmembrane region" description="Helical" evidence="1">
    <location>
        <begin position="21"/>
        <end position="46"/>
    </location>
</feature>